<comment type="caution">
    <text evidence="2">The sequence shown here is derived from an EMBL/GenBank/DDBJ whole genome shotgun (WGS) entry which is preliminary data.</text>
</comment>
<dbReference type="SUPFAM" id="SSF47413">
    <property type="entry name" value="lambda repressor-like DNA-binding domains"/>
    <property type="match status" value="1"/>
</dbReference>
<dbReference type="PROSITE" id="PS50943">
    <property type="entry name" value="HTH_CROC1"/>
    <property type="match status" value="1"/>
</dbReference>
<dbReference type="CDD" id="cd00093">
    <property type="entry name" value="HTH_XRE"/>
    <property type="match status" value="1"/>
</dbReference>
<dbReference type="InterPro" id="IPR010982">
    <property type="entry name" value="Lambda_DNA-bd_dom_sf"/>
</dbReference>
<sequence length="143" mass="16510">MTDSINERLEFLLQELRYNRSEFARKVGVSIQTIHNILGEKKTKPTFEVINKILKNIPDINSDWLILGAGEMYRGVDDSTKVEEEPAKEKRFSPEIQKYIDSIVNKYETQINKKDKQIDNLITILSSQAAGKLIGKQLTAQRW</sequence>
<proteinExistence type="predicted"/>
<dbReference type="Gene3D" id="1.10.260.40">
    <property type="entry name" value="lambda repressor-like DNA-binding domains"/>
    <property type="match status" value="1"/>
</dbReference>
<organism evidence="2 3">
    <name type="scientific">Aureibacter tunicatorum</name>
    <dbReference type="NCBI Taxonomy" id="866807"/>
    <lineage>
        <taxon>Bacteria</taxon>
        <taxon>Pseudomonadati</taxon>
        <taxon>Bacteroidota</taxon>
        <taxon>Cytophagia</taxon>
        <taxon>Cytophagales</taxon>
        <taxon>Persicobacteraceae</taxon>
        <taxon>Aureibacter</taxon>
    </lineage>
</organism>
<dbReference type="InterPro" id="IPR001387">
    <property type="entry name" value="Cro/C1-type_HTH"/>
</dbReference>
<dbReference type="RefSeq" id="WP_309939775.1">
    <property type="nucleotide sequence ID" value="NZ_AP025305.1"/>
</dbReference>
<dbReference type="AlphaFoldDB" id="A0AAE3XNZ7"/>
<evidence type="ECO:0000313" key="2">
    <source>
        <dbReference type="EMBL" id="MDR6239962.1"/>
    </source>
</evidence>
<reference evidence="2" key="1">
    <citation type="submission" date="2023-07" db="EMBL/GenBank/DDBJ databases">
        <title>Genomic Encyclopedia of Type Strains, Phase IV (KMG-IV): sequencing the most valuable type-strain genomes for metagenomic binning, comparative biology and taxonomic classification.</title>
        <authorList>
            <person name="Goeker M."/>
        </authorList>
    </citation>
    <scope>NUCLEOTIDE SEQUENCE</scope>
    <source>
        <strain evidence="2">DSM 26174</strain>
    </source>
</reference>
<name>A0AAE3XNZ7_9BACT</name>
<dbReference type="GO" id="GO:0003677">
    <property type="term" value="F:DNA binding"/>
    <property type="evidence" value="ECO:0007669"/>
    <property type="project" value="InterPro"/>
</dbReference>
<dbReference type="Pfam" id="PF12844">
    <property type="entry name" value="HTH_19"/>
    <property type="match status" value="1"/>
</dbReference>
<dbReference type="Proteomes" id="UP001185092">
    <property type="component" value="Unassembled WGS sequence"/>
</dbReference>
<evidence type="ECO:0000259" key="1">
    <source>
        <dbReference type="PROSITE" id="PS50943"/>
    </source>
</evidence>
<accession>A0AAE3XNZ7</accession>
<keyword evidence="3" id="KW-1185">Reference proteome</keyword>
<gene>
    <name evidence="2" type="ORF">HNQ88_003010</name>
</gene>
<dbReference type="EMBL" id="JAVDQD010000003">
    <property type="protein sequence ID" value="MDR6239962.1"/>
    <property type="molecule type" value="Genomic_DNA"/>
</dbReference>
<protein>
    <submittedName>
        <fullName evidence="2">Transcriptional regulator with XRE-family HTH domain</fullName>
    </submittedName>
</protein>
<evidence type="ECO:0000313" key="3">
    <source>
        <dbReference type="Proteomes" id="UP001185092"/>
    </source>
</evidence>
<feature type="domain" description="HTH cro/C1-type" evidence="1">
    <location>
        <begin position="9"/>
        <end position="65"/>
    </location>
</feature>